<dbReference type="AlphaFoldDB" id="A0AAW4L3T1"/>
<keyword evidence="2" id="KW-1185">Reference proteome</keyword>
<comment type="caution">
    <text evidence="1">The sequence shown here is derived from an EMBL/GenBank/DDBJ whole genome shotgun (WGS) entry which is preliminary data.</text>
</comment>
<dbReference type="EMBL" id="JAHCVJ010000002">
    <property type="protein sequence ID" value="MBT0664212.1"/>
    <property type="molecule type" value="Genomic_DNA"/>
</dbReference>
<proteinExistence type="predicted"/>
<dbReference type="Proteomes" id="UP000811899">
    <property type="component" value="Unassembled WGS sequence"/>
</dbReference>
<reference evidence="1 2" key="1">
    <citation type="submission" date="2021-05" db="EMBL/GenBank/DDBJ databases">
        <title>The draft genome of Geobacter pelophilus DSM 12255.</title>
        <authorList>
            <person name="Xu Z."/>
            <person name="Masuda Y."/>
            <person name="Itoh H."/>
            <person name="Senoo K."/>
        </authorList>
    </citation>
    <scope>NUCLEOTIDE SEQUENCE [LARGE SCALE GENOMIC DNA]</scope>
    <source>
        <strain evidence="1 2">DSM 12255</strain>
    </source>
</reference>
<evidence type="ECO:0000313" key="2">
    <source>
        <dbReference type="Proteomes" id="UP000811899"/>
    </source>
</evidence>
<organism evidence="1 2">
    <name type="scientific">Geoanaerobacter pelophilus</name>
    <dbReference type="NCBI Taxonomy" id="60036"/>
    <lineage>
        <taxon>Bacteria</taxon>
        <taxon>Pseudomonadati</taxon>
        <taxon>Thermodesulfobacteriota</taxon>
        <taxon>Desulfuromonadia</taxon>
        <taxon>Geobacterales</taxon>
        <taxon>Geobacteraceae</taxon>
        <taxon>Geoanaerobacter</taxon>
    </lineage>
</organism>
<name>A0AAW4L3T1_9BACT</name>
<dbReference type="RefSeq" id="WP_214170972.1">
    <property type="nucleotide sequence ID" value="NZ_JAHCVJ010000002.1"/>
</dbReference>
<gene>
    <name evidence="1" type="ORF">KI809_07840</name>
</gene>
<protein>
    <submittedName>
        <fullName evidence="1">Uncharacterized protein</fullName>
    </submittedName>
</protein>
<sequence>MSKVMIQNISLRGTLAAEFYERSLEPGMTHRKLEQFVFNIIRSDSPNILKIQNDNSTLLIGKRSEVGMFPPDW</sequence>
<evidence type="ECO:0000313" key="1">
    <source>
        <dbReference type="EMBL" id="MBT0664212.1"/>
    </source>
</evidence>
<accession>A0AAW4L3T1</accession>